<dbReference type="EMBL" id="MRWE01000023">
    <property type="protein sequence ID" value="ORJ24831.1"/>
    <property type="molecule type" value="Genomic_DNA"/>
</dbReference>
<protein>
    <recommendedName>
        <fullName evidence="3">Fumarase D</fullName>
    </recommendedName>
</protein>
<evidence type="ECO:0000313" key="1">
    <source>
        <dbReference type="EMBL" id="ORJ24831.1"/>
    </source>
</evidence>
<evidence type="ECO:0008006" key="3">
    <source>
        <dbReference type="Google" id="ProtNLM"/>
    </source>
</evidence>
<sequence>MSEIDDDPAYRGACQMIGEMALALAVEGVVQNKLEMLSRFRAKLRHSHRWPHSYRASLKLAIKLLEYPDYEMEGICGNVLK</sequence>
<name>A0A1X0WDL9_9GAMM</name>
<accession>A0A1X0WDL9</accession>
<organism evidence="1 2">
    <name type="scientific">Rouxiella badensis</name>
    <dbReference type="NCBI Taxonomy" id="1646377"/>
    <lineage>
        <taxon>Bacteria</taxon>
        <taxon>Pseudomonadati</taxon>
        <taxon>Pseudomonadota</taxon>
        <taxon>Gammaproteobacteria</taxon>
        <taxon>Enterobacterales</taxon>
        <taxon>Yersiniaceae</taxon>
        <taxon>Rouxiella</taxon>
    </lineage>
</organism>
<dbReference type="GeneID" id="93564927"/>
<comment type="caution">
    <text evidence="1">The sequence shown here is derived from an EMBL/GenBank/DDBJ whole genome shotgun (WGS) entry which is preliminary data.</text>
</comment>
<dbReference type="AlphaFoldDB" id="A0A1X0WDL9"/>
<reference evidence="1 2" key="1">
    <citation type="journal article" date="2017" name="Int. J. Syst. Evol. Microbiol.">
        <title>Rouxiella badensis sp. nov. and Rouxiella silvae sp. nov. isolated from peat bog soil in Germany and emendation of the genus description.</title>
        <authorList>
            <person name="Le Fleche-Mateos A."/>
            <person name="Kugler J.H."/>
            <person name="Hansen S.H."/>
            <person name="Syldatk C."/>
            <person name="Hausmann R."/>
            <person name="Lomprez F."/>
            <person name="Vandenbogaert M."/>
            <person name="Manuguerra J.C."/>
            <person name="Grimont P.A."/>
        </authorList>
    </citation>
    <scope>NUCLEOTIDE SEQUENCE [LARGE SCALE GENOMIC DNA]</scope>
    <source>
        <strain evidence="1 2">DSM 100043</strain>
    </source>
</reference>
<dbReference type="RefSeq" id="WP_017491822.1">
    <property type="nucleotide sequence ID" value="NZ_CAUQAZ010000008.1"/>
</dbReference>
<dbReference type="Proteomes" id="UP000192536">
    <property type="component" value="Unassembled WGS sequence"/>
</dbReference>
<gene>
    <name evidence="1" type="ORF">BS640_14320</name>
</gene>
<keyword evidence="2" id="KW-1185">Reference proteome</keyword>
<evidence type="ECO:0000313" key="2">
    <source>
        <dbReference type="Proteomes" id="UP000192536"/>
    </source>
</evidence>
<proteinExistence type="predicted"/>